<proteinExistence type="predicted"/>
<comment type="caution">
    <text evidence="3">The sequence shown here is derived from an EMBL/GenBank/DDBJ whole genome shotgun (WGS) entry which is preliminary data.</text>
</comment>
<reference evidence="3" key="1">
    <citation type="submission" date="2011-01" db="EMBL/GenBank/DDBJ databases">
        <authorList>
            <person name="Muzny D."/>
            <person name="Qin X."/>
            <person name="Buhay C."/>
            <person name="Dugan-Rocha S."/>
            <person name="Ding Y."/>
            <person name="Chen G."/>
            <person name="Hawes A."/>
            <person name="Holder M."/>
            <person name="Jhangiani S."/>
            <person name="Johnson A."/>
            <person name="Khan Z."/>
            <person name="Li Z."/>
            <person name="Liu W."/>
            <person name="Liu X."/>
            <person name="Perez L."/>
            <person name="Shen H."/>
            <person name="Wang Q."/>
            <person name="Watt J."/>
            <person name="Xi L."/>
            <person name="Xin Y."/>
            <person name="Zhou J."/>
            <person name="Deng J."/>
            <person name="Jiang H."/>
            <person name="Liu Y."/>
            <person name="Qu J."/>
            <person name="Song X.-Z."/>
            <person name="Zhang L."/>
            <person name="Villasana D."/>
            <person name="Johnson A."/>
            <person name="Liu J."/>
            <person name="Liyanage D."/>
            <person name="Lorensuhewa L."/>
            <person name="Robinson T."/>
            <person name="Song A."/>
            <person name="Song B.-B."/>
            <person name="Dinh H."/>
            <person name="Thornton R."/>
            <person name="Coyle M."/>
            <person name="Francisco L."/>
            <person name="Jackson L."/>
            <person name="Javaid M."/>
            <person name="Korchina V."/>
            <person name="Kovar C."/>
            <person name="Mata R."/>
            <person name="Mathew T."/>
            <person name="Ngo R."/>
            <person name="Nguyen L."/>
            <person name="Nguyen N."/>
            <person name="Okwuonu G."/>
            <person name="Ongeri F."/>
            <person name="Pham C."/>
            <person name="Simmons D."/>
            <person name="Wilczek-Boney K."/>
            <person name="Hale W."/>
            <person name="Jakkamsetti A."/>
            <person name="Pham P."/>
            <person name="Ruth R."/>
            <person name="San Lucas F."/>
            <person name="Warren J."/>
            <person name="Zhang J."/>
            <person name="Zhao Z."/>
            <person name="Zhou C."/>
            <person name="Zhu D."/>
            <person name="Lee S."/>
            <person name="Bess C."/>
            <person name="Blankenburg K."/>
            <person name="Forbes L."/>
            <person name="Fu Q."/>
            <person name="Gubbala S."/>
            <person name="Hirani K."/>
            <person name="Jayaseelan J.C."/>
            <person name="Lara F."/>
            <person name="Munidasa M."/>
            <person name="Palculict T."/>
            <person name="Patil S."/>
            <person name="Pu L.-L."/>
            <person name="Saada N."/>
            <person name="Tang L."/>
            <person name="Weissenberger G."/>
            <person name="Zhu Y."/>
            <person name="Hemphill L."/>
            <person name="Shang Y."/>
            <person name="Youmans B."/>
            <person name="Ayvaz T."/>
            <person name="Ross M."/>
            <person name="Santibanez J."/>
            <person name="Aqrawi P."/>
            <person name="Gross S."/>
            <person name="Joshi V."/>
            <person name="Fowler G."/>
            <person name="Nazareth L."/>
            <person name="Reid J."/>
            <person name="Worley K."/>
            <person name="Petrosino J."/>
            <person name="Highlander S."/>
            <person name="Gibbs R."/>
        </authorList>
    </citation>
    <scope>NUCLEOTIDE SEQUENCE [LARGE SCALE GENOMIC DNA]</scope>
    <source>
        <strain evidence="3">ATCC 19414</strain>
    </source>
</reference>
<protein>
    <submittedName>
        <fullName evidence="3">Excalibur domain protein</fullName>
    </submittedName>
</protein>
<dbReference type="Gene3D" id="2.20.230.10">
    <property type="entry name" value="Resuscitation-promoting factor rpfb"/>
    <property type="match status" value="1"/>
</dbReference>
<sequence>MLISKYWEGIMLRKRKKSISDSSQELQVSKKKWFRGNHESIEQNNEQLEQKPQRKPNWFTPKKTAAVALSLGVGAVGAYSLDTNRVYSLTLEANGQALREPFQYNNSKNTEVTLPSESDFKDVEPGSFKGWYDDQGNIITHLKLEKDTHVEAKWYAMHTEEKVVLNETPFENIEETDDSLLESESYQKQVGKIGIDETRKQLVYRDESLYKESVISEKTIQPKTDAIWVKGTKPIPVTPTIQATPAVESVNQAVAKTEVKSEYYKNCTELRKVYPSGVGSDHAAYRLPLDRDRDGWACEAKGN</sequence>
<dbReference type="STRING" id="1648.A2I91_04000"/>
<dbReference type="PROSITE" id="PS51109">
    <property type="entry name" value="G5"/>
    <property type="match status" value="1"/>
</dbReference>
<dbReference type="InterPro" id="IPR011098">
    <property type="entry name" value="G5_dom"/>
</dbReference>
<dbReference type="Proteomes" id="UP000003028">
    <property type="component" value="Unassembled WGS sequence"/>
</dbReference>
<keyword evidence="4" id="KW-1185">Reference proteome</keyword>
<evidence type="ECO:0000313" key="4">
    <source>
        <dbReference type="Proteomes" id="UP000003028"/>
    </source>
</evidence>
<keyword evidence="1" id="KW-0732">Signal</keyword>
<dbReference type="InterPro" id="IPR008613">
    <property type="entry name" value="Excalibur_Ca-bd_domain"/>
</dbReference>
<name>E7FWB7_ERYRH</name>
<organism evidence="3 4">
    <name type="scientific">Erysipelothrix rhusiopathiae ATCC 19414</name>
    <dbReference type="NCBI Taxonomy" id="525280"/>
    <lineage>
        <taxon>Bacteria</taxon>
        <taxon>Bacillati</taxon>
        <taxon>Bacillota</taxon>
        <taxon>Erysipelotrichia</taxon>
        <taxon>Erysipelotrichales</taxon>
        <taxon>Erysipelotrichaceae</taxon>
        <taxon>Erysipelothrix</taxon>
    </lineage>
</organism>
<feature type="domain" description="G5" evidence="2">
    <location>
        <begin position="154"/>
        <end position="234"/>
    </location>
</feature>
<accession>E7FWB7</accession>
<evidence type="ECO:0000256" key="1">
    <source>
        <dbReference type="ARBA" id="ARBA00022729"/>
    </source>
</evidence>
<dbReference type="EMBL" id="ACLK02000002">
    <property type="protein sequence ID" value="EFY09187.1"/>
    <property type="molecule type" value="Genomic_DNA"/>
</dbReference>
<gene>
    <name evidence="3" type="ORF">HMPREF0357_11294</name>
</gene>
<evidence type="ECO:0000259" key="2">
    <source>
        <dbReference type="PROSITE" id="PS51109"/>
    </source>
</evidence>
<dbReference type="SMART" id="SM00894">
    <property type="entry name" value="Excalibur"/>
    <property type="match status" value="1"/>
</dbReference>
<evidence type="ECO:0000313" key="3">
    <source>
        <dbReference type="EMBL" id="EFY09187.1"/>
    </source>
</evidence>
<dbReference type="SMART" id="SM01208">
    <property type="entry name" value="G5"/>
    <property type="match status" value="1"/>
</dbReference>
<dbReference type="Pfam" id="PF05901">
    <property type="entry name" value="Excalibur"/>
    <property type="match status" value="1"/>
</dbReference>
<dbReference type="AlphaFoldDB" id="E7FWB7"/>
<dbReference type="Pfam" id="PF07501">
    <property type="entry name" value="G5"/>
    <property type="match status" value="1"/>
</dbReference>